<dbReference type="SUPFAM" id="SSF56672">
    <property type="entry name" value="DNA/RNA polymerases"/>
    <property type="match status" value="1"/>
</dbReference>
<name>A0A9X3CGP0_9VIBR</name>
<evidence type="ECO:0000313" key="2">
    <source>
        <dbReference type="EMBL" id="MCW8335436.1"/>
    </source>
</evidence>
<evidence type="ECO:0000259" key="1">
    <source>
        <dbReference type="PROSITE" id="PS50878"/>
    </source>
</evidence>
<evidence type="ECO:0000313" key="3">
    <source>
        <dbReference type="Proteomes" id="UP001155586"/>
    </source>
</evidence>
<keyword evidence="2" id="KW-0808">Transferase</keyword>
<protein>
    <submittedName>
        <fullName evidence="2">RNA-directed DNA polymerase</fullName>
    </submittedName>
</protein>
<sequence length="259" mass="29868">MNIDTVLRNFDAAFTFVARKKRSAVEKDEIWSLRGRVNRYRAELTEQLRNGGYVFSPCYVIEYKPGKYLNSFRTCDTIVLKMLALAFSQVLPKSPLCYSWKGHGGVMKALSGALTYQPVFYAKTDVSNYYASVSHYYVMEQLSKFTTDEYLLRLVYCAIEAANTDVGVPRGSAFSHVVGNFYLHELDVKFEGRDSQCYVRYMDDILLLTQHKGALRRGVKTIRQEFERLNLTWSYQKSHVGRWAKQSDLVFLGKNLTKC</sequence>
<reference evidence="2" key="1">
    <citation type="submission" date="2022-02" db="EMBL/GenBank/DDBJ databases">
        <title>Vibrio sp. nov., a new bacterium isolated from Bohai sea, China.</title>
        <authorList>
            <person name="Yuan Y."/>
        </authorList>
    </citation>
    <scope>NUCLEOTIDE SEQUENCE</scope>
    <source>
        <strain evidence="2">DBSS07</strain>
    </source>
</reference>
<dbReference type="RefSeq" id="WP_265688611.1">
    <property type="nucleotide sequence ID" value="NZ_JAKRRX010000114.1"/>
</dbReference>
<dbReference type="InterPro" id="IPR000477">
    <property type="entry name" value="RT_dom"/>
</dbReference>
<organism evidence="2 3">
    <name type="scientific">Vibrio paucivorans</name>
    <dbReference type="NCBI Taxonomy" id="2829489"/>
    <lineage>
        <taxon>Bacteria</taxon>
        <taxon>Pseudomonadati</taxon>
        <taxon>Pseudomonadota</taxon>
        <taxon>Gammaproteobacteria</taxon>
        <taxon>Vibrionales</taxon>
        <taxon>Vibrionaceae</taxon>
        <taxon>Vibrio</taxon>
    </lineage>
</organism>
<dbReference type="GO" id="GO:0003964">
    <property type="term" value="F:RNA-directed DNA polymerase activity"/>
    <property type="evidence" value="ECO:0007669"/>
    <property type="project" value="UniProtKB-KW"/>
</dbReference>
<keyword evidence="2" id="KW-0695">RNA-directed DNA polymerase</keyword>
<dbReference type="EMBL" id="JAKRRX010000114">
    <property type="protein sequence ID" value="MCW8335436.1"/>
    <property type="molecule type" value="Genomic_DNA"/>
</dbReference>
<keyword evidence="3" id="KW-1185">Reference proteome</keyword>
<dbReference type="PROSITE" id="PS50878">
    <property type="entry name" value="RT_POL"/>
    <property type="match status" value="1"/>
</dbReference>
<dbReference type="AlphaFoldDB" id="A0A9X3CGP0"/>
<keyword evidence="2" id="KW-0548">Nucleotidyltransferase</keyword>
<comment type="caution">
    <text evidence="2">The sequence shown here is derived from an EMBL/GenBank/DDBJ whole genome shotgun (WGS) entry which is preliminary data.</text>
</comment>
<feature type="domain" description="Reverse transcriptase" evidence="1">
    <location>
        <begin position="1"/>
        <end position="256"/>
    </location>
</feature>
<dbReference type="InterPro" id="IPR043502">
    <property type="entry name" value="DNA/RNA_pol_sf"/>
</dbReference>
<accession>A0A9X3CGP0</accession>
<gene>
    <name evidence="2" type="ORF">MD483_16590</name>
</gene>
<dbReference type="Pfam" id="PF00078">
    <property type="entry name" value="RVT_1"/>
    <property type="match status" value="1"/>
</dbReference>
<proteinExistence type="predicted"/>
<dbReference type="CDD" id="cd01646">
    <property type="entry name" value="RT_Bac_retron_I"/>
    <property type="match status" value="1"/>
</dbReference>
<dbReference type="Proteomes" id="UP001155586">
    <property type="component" value="Unassembled WGS sequence"/>
</dbReference>